<gene>
    <name evidence="2" type="ORF">D3H35_05180</name>
</gene>
<protein>
    <submittedName>
        <fullName evidence="2">Uncharacterized protein</fullName>
    </submittedName>
</protein>
<feature type="transmembrane region" description="Helical" evidence="1">
    <location>
        <begin position="29"/>
        <end position="44"/>
    </location>
</feature>
<feature type="transmembrane region" description="Helical" evidence="1">
    <location>
        <begin position="6"/>
        <end position="22"/>
    </location>
</feature>
<evidence type="ECO:0000313" key="3">
    <source>
        <dbReference type="Proteomes" id="UP000266340"/>
    </source>
</evidence>
<dbReference type="AlphaFoldDB" id="A0A398CWC4"/>
<proteinExistence type="predicted"/>
<name>A0A398CWC4_9BACL</name>
<keyword evidence="1" id="KW-1133">Transmembrane helix</keyword>
<dbReference type="Proteomes" id="UP000266340">
    <property type="component" value="Unassembled WGS sequence"/>
</dbReference>
<evidence type="ECO:0000313" key="2">
    <source>
        <dbReference type="EMBL" id="RIE04858.1"/>
    </source>
</evidence>
<dbReference type="RefSeq" id="WP_119148058.1">
    <property type="nucleotide sequence ID" value="NZ_JBHSOV010000005.1"/>
</dbReference>
<comment type="caution">
    <text evidence="2">The sequence shown here is derived from an EMBL/GenBank/DDBJ whole genome shotgun (WGS) entry which is preliminary data.</text>
</comment>
<keyword evidence="1" id="KW-0472">Membrane</keyword>
<feature type="transmembrane region" description="Helical" evidence="1">
    <location>
        <begin position="56"/>
        <end position="80"/>
    </location>
</feature>
<keyword evidence="3" id="KW-1185">Reference proteome</keyword>
<dbReference type="OrthoDB" id="2664981at2"/>
<sequence length="86" mass="9896">MSAVGYATIWAILLLFPALAAWRRKWWPVALYVIGLLIFLYSVLQDNTGWDDLADFAMLIIVVAPLYVIATVVWVLQLIWRKTRDS</sequence>
<evidence type="ECO:0000256" key="1">
    <source>
        <dbReference type="SAM" id="Phobius"/>
    </source>
</evidence>
<dbReference type="EMBL" id="QXJM01000023">
    <property type="protein sequence ID" value="RIE04858.1"/>
    <property type="molecule type" value="Genomic_DNA"/>
</dbReference>
<reference evidence="2 3" key="1">
    <citation type="submission" date="2018-09" db="EMBL/GenBank/DDBJ databases">
        <title>Cohnella cavernae sp. nov., isolated from a karst cave.</title>
        <authorList>
            <person name="Zhu H."/>
        </authorList>
    </citation>
    <scope>NUCLEOTIDE SEQUENCE [LARGE SCALE GENOMIC DNA]</scope>
    <source>
        <strain evidence="2 3">K2E09-144</strain>
    </source>
</reference>
<accession>A0A398CWC4</accession>
<keyword evidence="1" id="KW-0812">Transmembrane</keyword>
<organism evidence="2 3">
    <name type="scientific">Cohnella faecalis</name>
    <dbReference type="NCBI Taxonomy" id="2315694"/>
    <lineage>
        <taxon>Bacteria</taxon>
        <taxon>Bacillati</taxon>
        <taxon>Bacillota</taxon>
        <taxon>Bacilli</taxon>
        <taxon>Bacillales</taxon>
        <taxon>Paenibacillaceae</taxon>
        <taxon>Cohnella</taxon>
    </lineage>
</organism>